<feature type="domain" description="Myb-like" evidence="2">
    <location>
        <begin position="91"/>
        <end position="141"/>
    </location>
</feature>
<dbReference type="PANTHER" id="PTHR23246">
    <property type="entry name" value="NEW-GLUE PROTEIN"/>
    <property type="match status" value="1"/>
</dbReference>
<feature type="compositionally biased region" description="Low complexity" evidence="1">
    <location>
        <begin position="212"/>
        <end position="226"/>
    </location>
</feature>
<dbReference type="AlphaFoldDB" id="A0A8H7TDT4"/>
<dbReference type="CDD" id="cd00167">
    <property type="entry name" value="SANT"/>
    <property type="match status" value="1"/>
</dbReference>
<feature type="compositionally biased region" description="Polar residues" evidence="1">
    <location>
        <begin position="18"/>
        <end position="84"/>
    </location>
</feature>
<dbReference type="OrthoDB" id="4151352at2759"/>
<dbReference type="PANTHER" id="PTHR23246:SF13">
    <property type="entry name" value="GH12359P"/>
    <property type="match status" value="1"/>
</dbReference>
<dbReference type="InterPro" id="IPR053095">
    <property type="entry name" value="Actin-binding/GATA_Znf"/>
</dbReference>
<evidence type="ECO:0000259" key="2">
    <source>
        <dbReference type="PROSITE" id="PS50090"/>
    </source>
</evidence>
<feature type="region of interest" description="Disordered" evidence="1">
    <location>
        <begin position="1"/>
        <end position="102"/>
    </location>
</feature>
<dbReference type="SUPFAM" id="SSF46689">
    <property type="entry name" value="Homeodomain-like"/>
    <property type="match status" value="1"/>
</dbReference>
<feature type="region of interest" description="Disordered" evidence="1">
    <location>
        <begin position="209"/>
        <end position="245"/>
    </location>
</feature>
<comment type="caution">
    <text evidence="3">The sequence shown here is derived from an EMBL/GenBank/DDBJ whole genome shotgun (WGS) entry which is preliminary data.</text>
</comment>
<dbReference type="PROSITE" id="PS50090">
    <property type="entry name" value="MYB_LIKE"/>
    <property type="match status" value="1"/>
</dbReference>
<dbReference type="InterPro" id="IPR009057">
    <property type="entry name" value="Homeodomain-like_sf"/>
</dbReference>
<dbReference type="Pfam" id="PF13921">
    <property type="entry name" value="Myb_DNA-bind_6"/>
    <property type="match status" value="1"/>
</dbReference>
<reference evidence="3" key="1">
    <citation type="submission" date="2021-02" db="EMBL/GenBank/DDBJ databases">
        <title>Genome sequence Cadophora malorum strain M34.</title>
        <authorList>
            <person name="Stefanovic E."/>
            <person name="Vu D."/>
            <person name="Scully C."/>
            <person name="Dijksterhuis J."/>
            <person name="Roader J."/>
            <person name="Houbraken J."/>
        </authorList>
    </citation>
    <scope>NUCLEOTIDE SEQUENCE</scope>
    <source>
        <strain evidence="3">M34</strain>
    </source>
</reference>
<organism evidence="3 4">
    <name type="scientific">Cadophora malorum</name>
    <dbReference type="NCBI Taxonomy" id="108018"/>
    <lineage>
        <taxon>Eukaryota</taxon>
        <taxon>Fungi</taxon>
        <taxon>Dikarya</taxon>
        <taxon>Ascomycota</taxon>
        <taxon>Pezizomycotina</taxon>
        <taxon>Leotiomycetes</taxon>
        <taxon>Helotiales</taxon>
        <taxon>Ploettnerulaceae</taxon>
        <taxon>Cadophora</taxon>
    </lineage>
</organism>
<evidence type="ECO:0000313" key="4">
    <source>
        <dbReference type="Proteomes" id="UP000664132"/>
    </source>
</evidence>
<dbReference type="Proteomes" id="UP000664132">
    <property type="component" value="Unassembled WGS sequence"/>
</dbReference>
<feature type="compositionally biased region" description="Polar residues" evidence="1">
    <location>
        <begin position="93"/>
        <end position="102"/>
    </location>
</feature>
<keyword evidence="4" id="KW-1185">Reference proteome</keyword>
<dbReference type="EMBL" id="JAFJYH010000167">
    <property type="protein sequence ID" value="KAG4417021.1"/>
    <property type="molecule type" value="Genomic_DNA"/>
</dbReference>
<gene>
    <name evidence="3" type="ORF">IFR04_009862</name>
</gene>
<protein>
    <recommendedName>
        <fullName evidence="2">Myb-like domain-containing protein</fullName>
    </recommendedName>
</protein>
<dbReference type="Gene3D" id="1.10.10.60">
    <property type="entry name" value="Homeodomain-like"/>
    <property type="match status" value="1"/>
</dbReference>
<proteinExistence type="predicted"/>
<name>A0A8H7TDT4_9HELO</name>
<sequence length="245" mass="27423">MPKGHRSVRSQGYYRLSPVTTPTTIPTQYAPISTRQTIPNSYYNTPQGPLTSTSNMSQQSYQQGPANYSNGGPVQLPMNQQYTQMPPAPVSIRPSSGAWTPSDDQTLMAARAQGMNWAPIQQMYFPSKTPNACRKRHERLMERRSADDWDGLKLENLAKNYMGMRREIWSALAAQTGEKWNVVEQKCMSQGLKNLQTAARSCARRERMLDPNSSSANHSHSQSQGSYNGFESTDDSGPVFHQRGV</sequence>
<dbReference type="InterPro" id="IPR001005">
    <property type="entry name" value="SANT/Myb"/>
</dbReference>
<accession>A0A8H7TDT4</accession>
<evidence type="ECO:0000313" key="3">
    <source>
        <dbReference type="EMBL" id="KAG4417021.1"/>
    </source>
</evidence>
<evidence type="ECO:0000256" key="1">
    <source>
        <dbReference type="SAM" id="MobiDB-lite"/>
    </source>
</evidence>